<dbReference type="GO" id="GO:0005506">
    <property type="term" value="F:iron ion binding"/>
    <property type="evidence" value="ECO:0007669"/>
    <property type="project" value="InterPro"/>
</dbReference>
<dbReference type="eggNOG" id="KOG0156">
    <property type="taxonomic scope" value="Eukaryota"/>
</dbReference>
<comment type="cofactor">
    <cofactor evidence="1 6">
        <name>heme</name>
        <dbReference type="ChEBI" id="CHEBI:30413"/>
    </cofactor>
</comment>
<dbReference type="CDD" id="cd11058">
    <property type="entry name" value="CYP60B-like"/>
    <property type="match status" value="1"/>
</dbReference>
<keyword evidence="10" id="KW-1185">Reference proteome</keyword>
<feature type="transmembrane region" description="Helical" evidence="8">
    <location>
        <begin position="18"/>
        <end position="39"/>
    </location>
</feature>
<reference evidence="10" key="1">
    <citation type="journal article" date="2005" name="Nature">
        <title>Sequencing of Aspergillus nidulans and comparative analysis with A. fumigatus and A. oryzae.</title>
        <authorList>
            <person name="Galagan J.E."/>
            <person name="Calvo S.E."/>
            <person name="Cuomo C."/>
            <person name="Ma L.J."/>
            <person name="Wortman J.R."/>
            <person name="Batzoglou S."/>
            <person name="Lee S.I."/>
            <person name="Basturkmen M."/>
            <person name="Spevak C.C."/>
            <person name="Clutterbuck J."/>
            <person name="Kapitonov V."/>
            <person name="Jurka J."/>
            <person name="Scazzocchio C."/>
            <person name="Farman M."/>
            <person name="Butler J."/>
            <person name="Purcell S."/>
            <person name="Harris S."/>
            <person name="Braus G.H."/>
            <person name="Draht O."/>
            <person name="Busch S."/>
            <person name="D'Enfert C."/>
            <person name="Bouchier C."/>
            <person name="Goldman G.H."/>
            <person name="Bell-Pedersen D."/>
            <person name="Griffiths-Jones S."/>
            <person name="Doonan J.H."/>
            <person name="Yu J."/>
            <person name="Vienken K."/>
            <person name="Pain A."/>
            <person name="Freitag M."/>
            <person name="Selker E.U."/>
            <person name="Archer D.B."/>
            <person name="Penalva M.A."/>
            <person name="Oakley B.R."/>
            <person name="Momany M."/>
            <person name="Tanaka T."/>
            <person name="Kumagai T."/>
            <person name="Asai K."/>
            <person name="Machida M."/>
            <person name="Nierman W.C."/>
            <person name="Denning D.W."/>
            <person name="Caddick M."/>
            <person name="Hynes M."/>
            <person name="Paoletti M."/>
            <person name="Fischer R."/>
            <person name="Miller B."/>
            <person name="Dyer P."/>
            <person name="Sachs M.S."/>
            <person name="Osmani S.A."/>
            <person name="Birren B.W."/>
        </authorList>
    </citation>
    <scope>NUCLEOTIDE SEQUENCE [LARGE SCALE GENOMIC DNA]</scope>
    <source>
        <strain evidence="10">FGSC A4 / ATCC 38163 / CBS 112.46 / NRRL 194 / M139</strain>
    </source>
</reference>
<feature type="binding site" description="axial binding residue" evidence="6">
    <location>
        <position position="452"/>
    </location>
    <ligand>
        <name>heme</name>
        <dbReference type="ChEBI" id="CHEBI:30413"/>
    </ligand>
    <ligandPart>
        <name>Fe</name>
        <dbReference type="ChEBI" id="CHEBI:18248"/>
    </ligandPart>
</feature>
<keyword evidence="3 6" id="KW-0479">Metal-binding</keyword>
<gene>
    <name evidence="9" type="ORF">ANIA_03275</name>
</gene>
<evidence type="ECO:0000256" key="4">
    <source>
        <dbReference type="ARBA" id="ARBA00023002"/>
    </source>
</evidence>
<dbReference type="PROSITE" id="PS00086">
    <property type="entry name" value="CYTOCHROME_P450"/>
    <property type="match status" value="1"/>
</dbReference>
<accession>C8VI27</accession>
<keyword evidence="5 6" id="KW-0408">Iron</keyword>
<dbReference type="Proteomes" id="UP000000560">
    <property type="component" value="Chromosome VI"/>
</dbReference>
<dbReference type="InterPro" id="IPR002401">
    <property type="entry name" value="Cyt_P450_E_grp-I"/>
</dbReference>
<sequence>MVPYGTCETMDHFRGQPALVLIGASALVGIITWIARLLIRAFVSHPLAHFPGPRLSALSNLNYSWSYMGGRQPYDILNLHAEYGSVVRVAPNELSFNTAQSWKDIYAPRKGRATFIKSDFYDGGNFADQASSIVSERDPARHSAMRKFLSAAFSDRSLREQEGLVTRVIDDFIDQVGQRGNSKDGVDMTMWTNLLTFDIIGELAFGESFHGLETGSLHFWIAVVLESMGQAGLSDFLKRFPIIGRVFLKLNPRWLNKLMDGAIKHQTYTIDLVKRRIQQKTNRKDFMSYLLLERNSSQISDIQLAAHASDFVIAGSETTATCLATVIYYVGRNPRILKTLQEEVRSAFRNYEEINGQSTSSLKYLHAVCLEALRIFPPLALALPRVVPEGGEMIDGHFVPEKTIVSTNPLAASMDPANFDTPWAFCPERWIRLSEKDQLEASQPFSMGSRSCLGRGLAWLELRLTLAKLYYRYDLKLVDDELDWHRDAAMHLLWVKPKLMTQVLPRAK</sequence>
<evidence type="ECO:0000256" key="7">
    <source>
        <dbReference type="RuleBase" id="RU000461"/>
    </source>
</evidence>
<dbReference type="Gene3D" id="1.10.630.10">
    <property type="entry name" value="Cytochrome P450"/>
    <property type="match status" value="1"/>
</dbReference>
<dbReference type="InterPro" id="IPR050121">
    <property type="entry name" value="Cytochrome_P450_monoxygenase"/>
</dbReference>
<dbReference type="KEGG" id="ani:ANIA_03275"/>
<keyword evidence="4 7" id="KW-0560">Oxidoreductase</keyword>
<evidence type="ECO:0000256" key="2">
    <source>
        <dbReference type="ARBA" id="ARBA00010617"/>
    </source>
</evidence>
<keyword evidence="8" id="KW-1133">Transmembrane helix</keyword>
<evidence type="ECO:0000256" key="8">
    <source>
        <dbReference type="SAM" id="Phobius"/>
    </source>
</evidence>
<keyword evidence="8" id="KW-0472">Membrane</keyword>
<keyword evidence="6 7" id="KW-0349">Heme</keyword>
<dbReference type="AlphaFoldDB" id="C8VI27"/>
<dbReference type="HOGENOM" id="CLU_001570_14_11_1"/>
<dbReference type="PRINTS" id="PR00385">
    <property type="entry name" value="P450"/>
</dbReference>
<evidence type="ECO:0000256" key="1">
    <source>
        <dbReference type="ARBA" id="ARBA00001971"/>
    </source>
</evidence>
<evidence type="ECO:0000256" key="6">
    <source>
        <dbReference type="PIRSR" id="PIRSR602401-1"/>
    </source>
</evidence>
<dbReference type="GO" id="GO:0044550">
    <property type="term" value="P:secondary metabolite biosynthetic process"/>
    <property type="evidence" value="ECO:0007669"/>
    <property type="project" value="UniProtKB-ARBA"/>
</dbReference>
<dbReference type="InParanoid" id="C8VI27"/>
<evidence type="ECO:0000256" key="5">
    <source>
        <dbReference type="ARBA" id="ARBA00023004"/>
    </source>
</evidence>
<evidence type="ECO:0000313" key="9">
    <source>
        <dbReference type="EMBL" id="CBF83049.1"/>
    </source>
</evidence>
<dbReference type="SUPFAM" id="SSF48264">
    <property type="entry name" value="Cytochrome P450"/>
    <property type="match status" value="1"/>
</dbReference>
<dbReference type="FunFam" id="1.10.630.10:FF:000129">
    <property type="entry name" value="Benzoate 4-monooxygenase cytochrome P450"/>
    <property type="match status" value="1"/>
</dbReference>
<dbReference type="PANTHER" id="PTHR24305">
    <property type="entry name" value="CYTOCHROME P450"/>
    <property type="match status" value="1"/>
</dbReference>
<protein>
    <submittedName>
        <fullName evidence="9">Cytochrome P450, putative (Eurofung)</fullName>
    </submittedName>
</protein>
<reference evidence="10" key="2">
    <citation type="journal article" date="2009" name="Fungal Genet. Biol.">
        <title>The 2008 update of the Aspergillus nidulans genome annotation: a community effort.</title>
        <authorList>
            <person name="Wortman J.R."/>
            <person name="Gilsenan J.M."/>
            <person name="Joardar V."/>
            <person name="Deegan J."/>
            <person name="Clutterbuck J."/>
            <person name="Andersen M.R."/>
            <person name="Archer D."/>
            <person name="Bencina M."/>
            <person name="Braus G."/>
            <person name="Coutinho P."/>
            <person name="von Dohren H."/>
            <person name="Doonan J."/>
            <person name="Driessen A.J."/>
            <person name="Durek P."/>
            <person name="Espeso E."/>
            <person name="Fekete E."/>
            <person name="Flipphi M."/>
            <person name="Estrada C.G."/>
            <person name="Geysens S."/>
            <person name="Goldman G."/>
            <person name="de Groot P.W."/>
            <person name="Hansen K."/>
            <person name="Harris S.D."/>
            <person name="Heinekamp T."/>
            <person name="Helmstaedt K."/>
            <person name="Henrissat B."/>
            <person name="Hofmann G."/>
            <person name="Homan T."/>
            <person name="Horio T."/>
            <person name="Horiuchi H."/>
            <person name="James S."/>
            <person name="Jones M."/>
            <person name="Karaffa L."/>
            <person name="Karanyi Z."/>
            <person name="Kato M."/>
            <person name="Keller N."/>
            <person name="Kelly D.E."/>
            <person name="Kiel J.A."/>
            <person name="Kim J.M."/>
            <person name="van der Klei I.J."/>
            <person name="Klis F.M."/>
            <person name="Kovalchuk A."/>
            <person name="Krasevec N."/>
            <person name="Kubicek C.P."/>
            <person name="Liu B."/>
            <person name="Maccabe A."/>
            <person name="Meyer V."/>
            <person name="Mirabito P."/>
            <person name="Miskei M."/>
            <person name="Mos M."/>
            <person name="Mullins J."/>
            <person name="Nelson D.R."/>
            <person name="Nielsen J."/>
            <person name="Oakley B.R."/>
            <person name="Osmani S.A."/>
            <person name="Pakula T."/>
            <person name="Paszewski A."/>
            <person name="Paulsen I."/>
            <person name="Pilsyk S."/>
            <person name="Pocsi I."/>
            <person name="Punt P.J."/>
            <person name="Ram A.F."/>
            <person name="Ren Q."/>
            <person name="Robellet X."/>
            <person name="Robson G."/>
            <person name="Seiboth B."/>
            <person name="van Solingen P."/>
            <person name="Specht T."/>
            <person name="Sun J."/>
            <person name="Taheri-Talesh N."/>
            <person name="Takeshita N."/>
            <person name="Ussery D."/>
            <person name="vanKuyk P.A."/>
            <person name="Visser H."/>
            <person name="van de Vondervoort P.J."/>
            <person name="de Vries R.P."/>
            <person name="Walton J."/>
            <person name="Xiang X."/>
            <person name="Xiong Y."/>
            <person name="Zeng A.P."/>
            <person name="Brandt B.W."/>
            <person name="Cornell M.J."/>
            <person name="van den Hondel C.A."/>
            <person name="Visser J."/>
            <person name="Oliver S.G."/>
            <person name="Turner G."/>
        </authorList>
    </citation>
    <scope>GENOME REANNOTATION</scope>
    <source>
        <strain evidence="10">FGSC A4 / ATCC 38163 / CBS 112.46 / NRRL 194 / M139</strain>
    </source>
</reference>
<dbReference type="Pfam" id="PF00067">
    <property type="entry name" value="p450"/>
    <property type="match status" value="1"/>
</dbReference>
<dbReference type="GO" id="GO:0004497">
    <property type="term" value="F:monooxygenase activity"/>
    <property type="evidence" value="ECO:0007669"/>
    <property type="project" value="UniProtKB-KW"/>
</dbReference>
<evidence type="ECO:0000313" key="10">
    <source>
        <dbReference type="Proteomes" id="UP000000560"/>
    </source>
</evidence>
<comment type="similarity">
    <text evidence="2 7">Belongs to the cytochrome P450 family.</text>
</comment>
<dbReference type="STRING" id="227321.C8VI27"/>
<keyword evidence="8" id="KW-0812">Transmembrane</keyword>
<dbReference type="InterPro" id="IPR036396">
    <property type="entry name" value="Cyt_P450_sf"/>
</dbReference>
<proteinExistence type="inferred from homology"/>
<dbReference type="GeneID" id="2874433"/>
<organism evidence="9 10">
    <name type="scientific">Emericella nidulans (strain FGSC A4 / ATCC 38163 / CBS 112.46 / NRRL 194 / M139)</name>
    <name type="common">Aspergillus nidulans</name>
    <dbReference type="NCBI Taxonomy" id="227321"/>
    <lineage>
        <taxon>Eukaryota</taxon>
        <taxon>Fungi</taxon>
        <taxon>Dikarya</taxon>
        <taxon>Ascomycota</taxon>
        <taxon>Pezizomycotina</taxon>
        <taxon>Eurotiomycetes</taxon>
        <taxon>Eurotiomycetidae</taxon>
        <taxon>Eurotiales</taxon>
        <taxon>Aspergillaceae</taxon>
        <taxon>Aspergillus</taxon>
        <taxon>Aspergillus subgen. Nidulantes</taxon>
    </lineage>
</organism>
<name>C8VI27_EMENI</name>
<keyword evidence="7" id="KW-0503">Monooxygenase</keyword>
<dbReference type="EMBL" id="BN001306">
    <property type="protein sequence ID" value="CBF83049.1"/>
    <property type="molecule type" value="Genomic_DNA"/>
</dbReference>
<dbReference type="PRINTS" id="PR00463">
    <property type="entry name" value="EP450I"/>
</dbReference>
<evidence type="ECO:0000256" key="3">
    <source>
        <dbReference type="ARBA" id="ARBA00022723"/>
    </source>
</evidence>
<dbReference type="PANTHER" id="PTHR24305:SF161">
    <property type="entry name" value="P450, PUTATIVE (EUROFUNG)-RELATED"/>
    <property type="match status" value="1"/>
</dbReference>
<dbReference type="GO" id="GO:0016705">
    <property type="term" value="F:oxidoreductase activity, acting on paired donors, with incorporation or reduction of molecular oxygen"/>
    <property type="evidence" value="ECO:0007669"/>
    <property type="project" value="InterPro"/>
</dbReference>
<dbReference type="RefSeq" id="XP_050468419.1">
    <property type="nucleotide sequence ID" value="XM_050612504.1"/>
</dbReference>
<dbReference type="InterPro" id="IPR001128">
    <property type="entry name" value="Cyt_P450"/>
</dbReference>
<dbReference type="OMA" id="GWMELQT"/>
<dbReference type="GO" id="GO:0020037">
    <property type="term" value="F:heme binding"/>
    <property type="evidence" value="ECO:0007669"/>
    <property type="project" value="InterPro"/>
</dbReference>
<dbReference type="OrthoDB" id="1470350at2759"/>
<dbReference type="VEuPathDB" id="FungiDB:AN3275"/>
<dbReference type="InterPro" id="IPR017972">
    <property type="entry name" value="Cyt_P450_CS"/>
</dbReference>